<evidence type="ECO:0000313" key="11">
    <source>
        <dbReference type="Proteomes" id="UP001206925"/>
    </source>
</evidence>
<dbReference type="Proteomes" id="UP001206925">
    <property type="component" value="Unassembled WGS sequence"/>
</dbReference>
<accession>A0AAD5GD75</accession>
<evidence type="ECO:0000256" key="9">
    <source>
        <dbReference type="SAM" id="MobiDB-lite"/>
    </source>
</evidence>
<keyword evidence="11" id="KW-1185">Reference proteome</keyword>
<feature type="region of interest" description="Disordered" evidence="9">
    <location>
        <begin position="201"/>
        <end position="242"/>
    </location>
</feature>
<dbReference type="PANTHER" id="PTHR19321">
    <property type="entry name" value="PROTEIN REGULATOR OF CYTOKINESIS 1 PRC1-RELATED"/>
    <property type="match status" value="1"/>
</dbReference>
<dbReference type="GO" id="GO:0005634">
    <property type="term" value="C:nucleus"/>
    <property type="evidence" value="ECO:0007669"/>
    <property type="project" value="UniProtKB-SubCell"/>
</dbReference>
<reference evidence="10" key="1">
    <citation type="submission" date="2022-06" db="EMBL/GenBank/DDBJ databases">
        <title>Uncovering the hologenomic basis of an extraordinary plant invasion.</title>
        <authorList>
            <person name="Bieker V.C."/>
            <person name="Martin M.D."/>
            <person name="Gilbert T."/>
            <person name="Hodgins K."/>
            <person name="Battlay P."/>
            <person name="Petersen B."/>
            <person name="Wilson J."/>
        </authorList>
    </citation>
    <scope>NUCLEOTIDE SEQUENCE</scope>
    <source>
        <strain evidence="10">AA19_3_7</strain>
        <tissue evidence="10">Leaf</tissue>
    </source>
</reference>
<keyword evidence="5" id="KW-0597">Phosphoprotein</keyword>
<dbReference type="GO" id="GO:0005874">
    <property type="term" value="C:microtubule"/>
    <property type="evidence" value="ECO:0007669"/>
    <property type="project" value="UniProtKB-KW"/>
</dbReference>
<evidence type="ECO:0000256" key="3">
    <source>
        <dbReference type="ARBA" id="ARBA00006187"/>
    </source>
</evidence>
<evidence type="ECO:0000313" key="10">
    <source>
        <dbReference type="EMBL" id="KAI7735883.1"/>
    </source>
</evidence>
<keyword evidence="8" id="KW-0539">Nucleus</keyword>
<feature type="compositionally biased region" description="Polar residues" evidence="9">
    <location>
        <begin position="212"/>
        <end position="232"/>
    </location>
</feature>
<evidence type="ECO:0000256" key="7">
    <source>
        <dbReference type="ARBA" id="ARBA00023212"/>
    </source>
</evidence>
<dbReference type="PANTHER" id="PTHR19321:SF0">
    <property type="entry name" value="65-KDA MICROTUBULE-ASSOCIATED PROTEIN 6"/>
    <property type="match status" value="1"/>
</dbReference>
<dbReference type="GO" id="GO:0000226">
    <property type="term" value="P:microtubule cytoskeleton organization"/>
    <property type="evidence" value="ECO:0007669"/>
    <property type="project" value="InterPro"/>
</dbReference>
<keyword evidence="6" id="KW-0493">Microtubule</keyword>
<dbReference type="Pfam" id="PF03999">
    <property type="entry name" value="MAP65_ASE1"/>
    <property type="match status" value="1"/>
</dbReference>
<dbReference type="GO" id="GO:0005737">
    <property type="term" value="C:cytoplasm"/>
    <property type="evidence" value="ECO:0007669"/>
    <property type="project" value="TreeGrafter"/>
</dbReference>
<evidence type="ECO:0000256" key="8">
    <source>
        <dbReference type="ARBA" id="ARBA00023242"/>
    </source>
</evidence>
<dbReference type="GO" id="GO:0008017">
    <property type="term" value="F:microtubule binding"/>
    <property type="evidence" value="ECO:0007669"/>
    <property type="project" value="InterPro"/>
</dbReference>
<evidence type="ECO:0000256" key="6">
    <source>
        <dbReference type="ARBA" id="ARBA00022701"/>
    </source>
</evidence>
<gene>
    <name evidence="10" type="ORF">M8C21_018950</name>
</gene>
<evidence type="ECO:0000256" key="5">
    <source>
        <dbReference type="ARBA" id="ARBA00022553"/>
    </source>
</evidence>
<evidence type="ECO:0000256" key="4">
    <source>
        <dbReference type="ARBA" id="ARBA00022490"/>
    </source>
</evidence>
<comment type="subcellular location">
    <subcellularLocation>
        <location evidence="2">Cytoplasm</location>
        <location evidence="2">Cytoskeleton</location>
    </subcellularLocation>
    <subcellularLocation>
        <location evidence="1">Nucleus</location>
    </subcellularLocation>
</comment>
<dbReference type="AlphaFoldDB" id="A0AAD5GD75"/>
<keyword evidence="7" id="KW-0206">Cytoskeleton</keyword>
<dbReference type="EMBL" id="JAMZMK010009423">
    <property type="protein sequence ID" value="KAI7735883.1"/>
    <property type="molecule type" value="Genomic_DNA"/>
</dbReference>
<evidence type="ECO:0000256" key="1">
    <source>
        <dbReference type="ARBA" id="ARBA00004123"/>
    </source>
</evidence>
<dbReference type="InterPro" id="IPR007145">
    <property type="entry name" value="MAP65_Ase1_PRC1"/>
</dbReference>
<comment type="caution">
    <text evidence="10">The sequence shown here is derived from an EMBL/GenBank/DDBJ whole genome shotgun (WGS) entry which is preliminary data.</text>
</comment>
<evidence type="ECO:0000256" key="2">
    <source>
        <dbReference type="ARBA" id="ARBA00004245"/>
    </source>
</evidence>
<keyword evidence="4" id="KW-0963">Cytoplasm</keyword>
<comment type="similarity">
    <text evidence="3">Belongs to the MAP65/ASE1 family.</text>
</comment>
<dbReference type="FunFam" id="1.20.58.1520:FF:000002">
    <property type="entry name" value="65-kDa microtubule-associated protein 6"/>
    <property type="match status" value="1"/>
</dbReference>
<name>A0AAD5GD75_AMBAR</name>
<dbReference type="GO" id="GO:0005819">
    <property type="term" value="C:spindle"/>
    <property type="evidence" value="ECO:0007669"/>
    <property type="project" value="TreeGrafter"/>
</dbReference>
<dbReference type="Gene3D" id="1.20.58.1520">
    <property type="match status" value="1"/>
</dbReference>
<sequence length="332" mass="37393">MLFKRDREIKRERERIELQVVLFVFGGLGLDGREIKSKGGESYKVNIMSTCVGRLVDPSELLAKIEAQISEVSNEALSRKEIMDRIDRWLSACEEENWLEGYNMDPNRFSGGRSAHISLKRAERARTTIKKIPSIVDNLICKTIAWEDEKNKLFLYDGARLVSILEEYKLSRIRKEEEKKRSRDQKKLQDLLLTEKESIYGSKPSPRRVSSFRKSPSGTLTPNPRRNSNGSPTPDLMTPRSYSGRQNGYFKDLRRLSTGPLNFVSIPKEDTMSYSSLGFFSGEGRVVAVVVMGGYNGEGGVALDDVVVVLEASCTGRVVARAMVLGGTGRRR</sequence>
<organism evidence="10 11">
    <name type="scientific">Ambrosia artemisiifolia</name>
    <name type="common">Common ragweed</name>
    <dbReference type="NCBI Taxonomy" id="4212"/>
    <lineage>
        <taxon>Eukaryota</taxon>
        <taxon>Viridiplantae</taxon>
        <taxon>Streptophyta</taxon>
        <taxon>Embryophyta</taxon>
        <taxon>Tracheophyta</taxon>
        <taxon>Spermatophyta</taxon>
        <taxon>Magnoliopsida</taxon>
        <taxon>eudicotyledons</taxon>
        <taxon>Gunneridae</taxon>
        <taxon>Pentapetalae</taxon>
        <taxon>asterids</taxon>
        <taxon>campanulids</taxon>
        <taxon>Asterales</taxon>
        <taxon>Asteraceae</taxon>
        <taxon>Asteroideae</taxon>
        <taxon>Heliantheae alliance</taxon>
        <taxon>Heliantheae</taxon>
        <taxon>Ambrosia</taxon>
    </lineage>
</organism>
<proteinExistence type="inferred from homology"/>
<protein>
    <submittedName>
        <fullName evidence="10">Uncharacterized protein</fullName>
    </submittedName>
</protein>